<dbReference type="InterPro" id="IPR004785">
    <property type="entry name" value="RpiB"/>
</dbReference>
<dbReference type="PIRSF" id="PIRSF005384">
    <property type="entry name" value="RpiB_LacA_B"/>
    <property type="match status" value="1"/>
</dbReference>
<sequence>MMIYLGADHAGFKLKEQIKKYLKTQKIKFADLGNLKLDKNDDYPDFGFKVAKAVARDKNSKGILICGTSFGVCIVANKVKGIRAVSISNFKDAKLSRQHNDANVLCLSGWELKPDLAKKIVKTWLAAPFSKMARHQRRVNQIKKIESKELK</sequence>
<keyword evidence="2 4" id="KW-0413">Isomerase</keyword>
<dbReference type="NCBIfam" id="NF004051">
    <property type="entry name" value="PRK05571.1"/>
    <property type="match status" value="1"/>
</dbReference>
<proteinExistence type="inferred from homology"/>
<dbReference type="GO" id="GO:0004751">
    <property type="term" value="F:ribose-5-phosphate isomerase activity"/>
    <property type="evidence" value="ECO:0007669"/>
    <property type="project" value="TreeGrafter"/>
</dbReference>
<dbReference type="Pfam" id="PF02502">
    <property type="entry name" value="LacAB_rpiB"/>
    <property type="match status" value="1"/>
</dbReference>
<dbReference type="EMBL" id="MHHZ01000004">
    <property type="protein sequence ID" value="OGY42425.1"/>
    <property type="molecule type" value="Genomic_DNA"/>
</dbReference>
<comment type="similarity">
    <text evidence="1">Belongs to the LacAB/RpiB family.</text>
</comment>
<protein>
    <submittedName>
        <fullName evidence="4">Ribose 5-phosphate isomerase B</fullName>
    </submittedName>
</protein>
<dbReference type="Gene3D" id="3.40.1400.10">
    <property type="entry name" value="Sugar-phosphate isomerase, RpiB/LacA/LacB"/>
    <property type="match status" value="1"/>
</dbReference>
<dbReference type="SUPFAM" id="SSF89623">
    <property type="entry name" value="Ribose/Galactose isomerase RpiB/AlsB"/>
    <property type="match status" value="1"/>
</dbReference>
<feature type="active site" description="Proton acceptor" evidence="3">
    <location>
        <position position="66"/>
    </location>
</feature>
<gene>
    <name evidence="4" type="ORF">A2Y82_04285</name>
</gene>
<dbReference type="PANTHER" id="PTHR30345:SF0">
    <property type="entry name" value="DNA DAMAGE-REPAIR_TOLERATION PROTEIN DRT102"/>
    <property type="match status" value="1"/>
</dbReference>
<evidence type="ECO:0000313" key="5">
    <source>
        <dbReference type="Proteomes" id="UP000176498"/>
    </source>
</evidence>
<evidence type="ECO:0000256" key="1">
    <source>
        <dbReference type="ARBA" id="ARBA00008754"/>
    </source>
</evidence>
<reference evidence="4 5" key="1">
    <citation type="journal article" date="2016" name="Nat. Commun.">
        <title>Thousands of microbial genomes shed light on interconnected biogeochemical processes in an aquifer system.</title>
        <authorList>
            <person name="Anantharaman K."/>
            <person name="Brown C.T."/>
            <person name="Hug L.A."/>
            <person name="Sharon I."/>
            <person name="Castelle C.J."/>
            <person name="Probst A.J."/>
            <person name="Thomas B.C."/>
            <person name="Singh A."/>
            <person name="Wilkins M.J."/>
            <person name="Karaoz U."/>
            <person name="Brodie E.L."/>
            <person name="Williams K.H."/>
            <person name="Hubbard S.S."/>
            <person name="Banfield J.F."/>
        </authorList>
    </citation>
    <scope>NUCLEOTIDE SEQUENCE [LARGE SCALE GENOMIC DNA]</scope>
</reference>
<dbReference type="InterPro" id="IPR036569">
    <property type="entry name" value="RpiB_LacA_LacB_sf"/>
</dbReference>
<feature type="active site" description="Proton donor" evidence="3">
    <location>
        <position position="99"/>
    </location>
</feature>
<evidence type="ECO:0000256" key="3">
    <source>
        <dbReference type="PIRSR" id="PIRSR005384-1"/>
    </source>
</evidence>
<dbReference type="GO" id="GO:0019316">
    <property type="term" value="P:D-allose catabolic process"/>
    <property type="evidence" value="ECO:0007669"/>
    <property type="project" value="TreeGrafter"/>
</dbReference>
<dbReference type="Proteomes" id="UP000176498">
    <property type="component" value="Unassembled WGS sequence"/>
</dbReference>
<dbReference type="NCBIfam" id="TIGR01120">
    <property type="entry name" value="rpiB"/>
    <property type="match status" value="1"/>
</dbReference>
<dbReference type="InterPro" id="IPR003500">
    <property type="entry name" value="RpiB_LacA_LacB"/>
</dbReference>
<name>A0A1G1XQV1_9BACT</name>
<evidence type="ECO:0000256" key="2">
    <source>
        <dbReference type="ARBA" id="ARBA00023235"/>
    </source>
</evidence>
<dbReference type="GO" id="GO:0009052">
    <property type="term" value="P:pentose-phosphate shunt, non-oxidative branch"/>
    <property type="evidence" value="ECO:0007669"/>
    <property type="project" value="TreeGrafter"/>
</dbReference>
<comment type="caution">
    <text evidence="4">The sequence shown here is derived from an EMBL/GenBank/DDBJ whole genome shotgun (WGS) entry which is preliminary data.</text>
</comment>
<organism evidence="4 5">
    <name type="scientific">Candidatus Buchananbacteria bacterium RBG_13_36_9</name>
    <dbReference type="NCBI Taxonomy" id="1797530"/>
    <lineage>
        <taxon>Bacteria</taxon>
        <taxon>Candidatus Buchananiibacteriota</taxon>
    </lineage>
</organism>
<evidence type="ECO:0000313" key="4">
    <source>
        <dbReference type="EMBL" id="OGY42425.1"/>
    </source>
</evidence>
<dbReference type="AlphaFoldDB" id="A0A1G1XQV1"/>
<dbReference type="NCBIfam" id="TIGR00689">
    <property type="entry name" value="rpiB_lacA_lacB"/>
    <property type="match status" value="1"/>
</dbReference>
<dbReference type="PANTHER" id="PTHR30345">
    <property type="entry name" value="RIBOSE-5-PHOSPHATE ISOMERASE B"/>
    <property type="match status" value="1"/>
</dbReference>
<accession>A0A1G1XQV1</accession>